<proteinExistence type="predicted"/>
<keyword evidence="2" id="KW-1185">Reference proteome</keyword>
<sequence>MGHCSPLLAARNPCGAEMNRAGVTTQGSPTSKFGKECCCHHGPVRGLTVPKFSHSGSPTSRSAPVWKNFRGFSME</sequence>
<name>A0A8T2P934_9TELE</name>
<dbReference type="Proteomes" id="UP000824540">
    <property type="component" value="Unassembled WGS sequence"/>
</dbReference>
<dbReference type="EMBL" id="JAFBMS010000010">
    <property type="protein sequence ID" value="KAG9348759.1"/>
    <property type="molecule type" value="Genomic_DNA"/>
</dbReference>
<protein>
    <submittedName>
        <fullName evidence="1">Uncharacterized protein</fullName>
    </submittedName>
</protein>
<organism evidence="1 2">
    <name type="scientific">Albula glossodonta</name>
    <name type="common">roundjaw bonefish</name>
    <dbReference type="NCBI Taxonomy" id="121402"/>
    <lineage>
        <taxon>Eukaryota</taxon>
        <taxon>Metazoa</taxon>
        <taxon>Chordata</taxon>
        <taxon>Craniata</taxon>
        <taxon>Vertebrata</taxon>
        <taxon>Euteleostomi</taxon>
        <taxon>Actinopterygii</taxon>
        <taxon>Neopterygii</taxon>
        <taxon>Teleostei</taxon>
        <taxon>Albuliformes</taxon>
        <taxon>Albulidae</taxon>
        <taxon>Albula</taxon>
    </lineage>
</organism>
<reference evidence="1" key="1">
    <citation type="thesis" date="2021" institute="BYU ScholarsArchive" country="Provo, UT, USA">
        <title>Applications of and Algorithms for Genome Assembly and Genomic Analyses with an Emphasis on Marine Teleosts.</title>
        <authorList>
            <person name="Pickett B.D."/>
        </authorList>
    </citation>
    <scope>NUCLEOTIDE SEQUENCE</scope>
    <source>
        <strain evidence="1">HI-2016</strain>
    </source>
</reference>
<gene>
    <name evidence="1" type="ORF">JZ751_029076</name>
</gene>
<dbReference type="AlphaFoldDB" id="A0A8T2P934"/>
<evidence type="ECO:0000313" key="1">
    <source>
        <dbReference type="EMBL" id="KAG9348759.1"/>
    </source>
</evidence>
<comment type="caution">
    <text evidence="1">The sequence shown here is derived from an EMBL/GenBank/DDBJ whole genome shotgun (WGS) entry which is preliminary data.</text>
</comment>
<evidence type="ECO:0000313" key="2">
    <source>
        <dbReference type="Proteomes" id="UP000824540"/>
    </source>
</evidence>
<accession>A0A8T2P934</accession>